<protein>
    <submittedName>
        <fullName evidence="1">Uncharacterized protein</fullName>
    </submittedName>
</protein>
<accession>A0A8D8R3A2</accession>
<proteinExistence type="predicted"/>
<evidence type="ECO:0000313" key="1">
    <source>
        <dbReference type="EMBL" id="CAG6643206.1"/>
    </source>
</evidence>
<sequence>MYWNSKNINMLRDIIHGVKLSKRKLSNVDLNTDSYKILLQEIHRDTVNQVVADYKPNRVLDAAPPEVDEAEKNLARSARTALAQLRSGWCCQLRNYQHRSRKNLAAGTFRLHPLYSRIGNQKLLRKRFSSLLSTW</sequence>
<name>A0A8D8R3A2_9HEMI</name>
<dbReference type="AlphaFoldDB" id="A0A8D8R3A2"/>
<dbReference type="EMBL" id="HBUF01125964">
    <property type="protein sequence ID" value="CAG6643206.1"/>
    <property type="molecule type" value="Transcribed_RNA"/>
</dbReference>
<organism evidence="1">
    <name type="scientific">Cacopsylla melanoneura</name>
    <dbReference type="NCBI Taxonomy" id="428564"/>
    <lineage>
        <taxon>Eukaryota</taxon>
        <taxon>Metazoa</taxon>
        <taxon>Ecdysozoa</taxon>
        <taxon>Arthropoda</taxon>
        <taxon>Hexapoda</taxon>
        <taxon>Insecta</taxon>
        <taxon>Pterygota</taxon>
        <taxon>Neoptera</taxon>
        <taxon>Paraneoptera</taxon>
        <taxon>Hemiptera</taxon>
        <taxon>Sternorrhyncha</taxon>
        <taxon>Psylloidea</taxon>
        <taxon>Psyllidae</taxon>
        <taxon>Psyllinae</taxon>
        <taxon>Cacopsylla</taxon>
    </lineage>
</organism>
<reference evidence="1" key="1">
    <citation type="submission" date="2021-05" db="EMBL/GenBank/DDBJ databases">
        <authorList>
            <person name="Alioto T."/>
            <person name="Alioto T."/>
            <person name="Gomez Garrido J."/>
        </authorList>
    </citation>
    <scope>NUCLEOTIDE SEQUENCE</scope>
</reference>